<feature type="compositionally biased region" description="Pro residues" evidence="1">
    <location>
        <begin position="1"/>
        <end position="12"/>
    </location>
</feature>
<comment type="caution">
    <text evidence="2">The sequence shown here is derived from an EMBL/GenBank/DDBJ whole genome shotgun (WGS) entry which is preliminary data.</text>
</comment>
<accession>A0A423HMK2</accession>
<evidence type="ECO:0008006" key="4">
    <source>
        <dbReference type="Google" id="ProtNLM"/>
    </source>
</evidence>
<feature type="region of interest" description="Disordered" evidence="1">
    <location>
        <begin position="1"/>
        <end position="58"/>
    </location>
</feature>
<name>A0A423HMK2_9PSED</name>
<proteinExistence type="predicted"/>
<reference evidence="2 3" key="1">
    <citation type="submission" date="2016-10" db="EMBL/GenBank/DDBJ databases">
        <title>Comparative genome analysis of multiple Pseudomonas spp. focuses on biocontrol and plant growth promoting traits.</title>
        <authorList>
            <person name="Tao X.-Y."/>
            <person name="Taylor C.G."/>
        </authorList>
    </citation>
    <scope>NUCLEOTIDE SEQUENCE [LARGE SCALE GENOMIC DNA]</scope>
    <source>
        <strain evidence="2 3">36C6</strain>
    </source>
</reference>
<dbReference type="RefSeq" id="WP_259695937.1">
    <property type="nucleotide sequence ID" value="NZ_MOBM01000024.1"/>
</dbReference>
<dbReference type="AlphaFoldDB" id="A0A423HMK2"/>
<evidence type="ECO:0000313" key="3">
    <source>
        <dbReference type="Proteomes" id="UP000284002"/>
    </source>
</evidence>
<evidence type="ECO:0000256" key="1">
    <source>
        <dbReference type="SAM" id="MobiDB-lite"/>
    </source>
</evidence>
<dbReference type="Proteomes" id="UP000284002">
    <property type="component" value="Unassembled WGS sequence"/>
</dbReference>
<dbReference type="InterPro" id="IPR049757">
    <property type="entry name" value="T3SS_HrpP-like_C"/>
</dbReference>
<feature type="compositionally biased region" description="Low complexity" evidence="1">
    <location>
        <begin position="13"/>
        <end position="24"/>
    </location>
</feature>
<sequence length="183" mass="19819">MNAPIHHPPARPPQKAAPAAIQPQNEHSPASNPAPRRNEPERHRFADNRMNQGRDSSRHLDADGLYFEQLLLPSGGGKGDQSGTGSGSHFNMFAPADGVPTQLIDELALQLPAHGNQPFSATLLMPNLGKVQVRANKRDSLWAIELGFERSDVLERLSARHQACEEAFSKALGHDVELSMGGA</sequence>
<dbReference type="EMBL" id="MOBM01000024">
    <property type="protein sequence ID" value="RON14430.1"/>
    <property type="molecule type" value="Genomic_DNA"/>
</dbReference>
<feature type="compositionally biased region" description="Basic and acidic residues" evidence="1">
    <location>
        <begin position="36"/>
        <end position="47"/>
    </location>
</feature>
<gene>
    <name evidence="2" type="ORF">BK662_17780</name>
</gene>
<organism evidence="2 3">
    <name type="scientific">Pseudomonas frederiksbergensis</name>
    <dbReference type="NCBI Taxonomy" id="104087"/>
    <lineage>
        <taxon>Bacteria</taxon>
        <taxon>Pseudomonadati</taxon>
        <taxon>Pseudomonadota</taxon>
        <taxon>Gammaproteobacteria</taxon>
        <taxon>Pseudomonadales</taxon>
        <taxon>Pseudomonadaceae</taxon>
        <taxon>Pseudomonas</taxon>
    </lineage>
</organism>
<dbReference type="CDD" id="cd17468">
    <property type="entry name" value="T3SS_HrpP_C"/>
    <property type="match status" value="1"/>
</dbReference>
<protein>
    <recommendedName>
        <fullName evidence="4">Flagellar hook-length control protein FliK</fullName>
    </recommendedName>
</protein>
<evidence type="ECO:0000313" key="2">
    <source>
        <dbReference type="EMBL" id="RON14430.1"/>
    </source>
</evidence>